<keyword evidence="11" id="KW-1185">Reference proteome</keyword>
<keyword evidence="7" id="KW-0411">Iron-sulfur</keyword>
<keyword evidence="8" id="KW-0812">Transmembrane</keyword>
<keyword evidence="2" id="KW-0004">4Fe-4S</keyword>
<keyword evidence="4" id="KW-0677">Repeat</keyword>
<dbReference type="NCBIfam" id="TIGR02163">
    <property type="entry name" value="napH"/>
    <property type="match status" value="1"/>
</dbReference>
<keyword evidence="1" id="KW-0813">Transport</keyword>
<reference evidence="11" key="1">
    <citation type="journal article" date="2019" name="Int. J. Syst. Evol. Microbiol.">
        <title>The Global Catalogue of Microorganisms (GCM) 10K type strain sequencing project: providing services to taxonomists for standard genome sequencing and annotation.</title>
        <authorList>
            <consortium name="The Broad Institute Genomics Platform"/>
            <consortium name="The Broad Institute Genome Sequencing Center for Infectious Disease"/>
            <person name="Wu L."/>
            <person name="Ma J."/>
        </authorList>
    </citation>
    <scope>NUCLEOTIDE SEQUENCE [LARGE SCALE GENOMIC DNA]</scope>
    <source>
        <strain evidence="11">CGMCC 1.19029</strain>
    </source>
</reference>
<dbReference type="Pfam" id="PF12838">
    <property type="entry name" value="Fer4_7"/>
    <property type="match status" value="1"/>
</dbReference>
<feature type="domain" description="4Fe-4S ferredoxin-type" evidence="9">
    <location>
        <begin position="202"/>
        <end position="232"/>
    </location>
</feature>
<evidence type="ECO:0000313" key="10">
    <source>
        <dbReference type="EMBL" id="MFC4296879.1"/>
    </source>
</evidence>
<dbReference type="Pfam" id="PF12801">
    <property type="entry name" value="Fer4_5"/>
    <property type="match status" value="2"/>
</dbReference>
<evidence type="ECO:0000256" key="7">
    <source>
        <dbReference type="ARBA" id="ARBA00023014"/>
    </source>
</evidence>
<dbReference type="InterPro" id="IPR017900">
    <property type="entry name" value="4Fe4S_Fe_S_CS"/>
</dbReference>
<dbReference type="PROSITE" id="PS51379">
    <property type="entry name" value="4FE4S_FER_2"/>
    <property type="match status" value="2"/>
</dbReference>
<keyword evidence="3" id="KW-0479">Metal-binding</keyword>
<feature type="transmembrane region" description="Helical" evidence="8">
    <location>
        <begin position="156"/>
        <end position="177"/>
    </location>
</feature>
<dbReference type="InterPro" id="IPR017896">
    <property type="entry name" value="4Fe4S_Fe-S-bd"/>
</dbReference>
<dbReference type="Proteomes" id="UP001595756">
    <property type="component" value="Unassembled WGS sequence"/>
</dbReference>
<gene>
    <name evidence="10" type="primary">napH</name>
    <name evidence="10" type="ORF">ACFO0J_02335</name>
</gene>
<evidence type="ECO:0000256" key="1">
    <source>
        <dbReference type="ARBA" id="ARBA00022448"/>
    </source>
</evidence>
<dbReference type="InterPro" id="IPR051684">
    <property type="entry name" value="Electron_Trans/Redox"/>
</dbReference>
<evidence type="ECO:0000256" key="8">
    <source>
        <dbReference type="SAM" id="Phobius"/>
    </source>
</evidence>
<keyword evidence="5" id="KW-0249">Electron transport</keyword>
<evidence type="ECO:0000256" key="4">
    <source>
        <dbReference type="ARBA" id="ARBA00022737"/>
    </source>
</evidence>
<proteinExistence type="predicted"/>
<dbReference type="EMBL" id="JBHSDY010000002">
    <property type="protein sequence ID" value="MFC4296879.1"/>
    <property type="molecule type" value="Genomic_DNA"/>
</dbReference>
<evidence type="ECO:0000256" key="2">
    <source>
        <dbReference type="ARBA" id="ARBA00022485"/>
    </source>
</evidence>
<dbReference type="NCBIfam" id="NF007013">
    <property type="entry name" value="PRK09477.1"/>
    <property type="match status" value="1"/>
</dbReference>
<feature type="transmembrane region" description="Helical" evidence="8">
    <location>
        <begin position="123"/>
        <end position="144"/>
    </location>
</feature>
<sequence>MPKNRYLRLRRVCQGLILTAFTLGAWLGLPLAQGTLAGSVWFGQVPLSDPFVLLQSLAAGHPLGGSALWGGFIVLAGYALAGGRVFCGWVCPVNLVTDAAQGLRRALGWRKARVLRIDKRLRYGILALGVLGSAVGGVTLWELVNPINLVMRSLVFGLWLGGIMAALAIFLFDFLVLSNGWCGHVCPVGAFYGAVGRYSVVRVAAAQREACNDCGECFAYCPEPQVISPALRAIDGHGVRIDDIDCLRCGRCIDVCEQRVFEFSVAGPVALRRPPG</sequence>
<evidence type="ECO:0000256" key="3">
    <source>
        <dbReference type="ARBA" id="ARBA00022723"/>
    </source>
</evidence>
<accession>A0ABV8RVS7</accession>
<evidence type="ECO:0000256" key="6">
    <source>
        <dbReference type="ARBA" id="ARBA00023004"/>
    </source>
</evidence>
<organism evidence="10 11">
    <name type="scientific">Castellaniella hirudinis</name>
    <dbReference type="NCBI Taxonomy" id="1144617"/>
    <lineage>
        <taxon>Bacteria</taxon>
        <taxon>Pseudomonadati</taxon>
        <taxon>Pseudomonadota</taxon>
        <taxon>Betaproteobacteria</taxon>
        <taxon>Burkholderiales</taxon>
        <taxon>Alcaligenaceae</taxon>
        <taxon>Castellaniella</taxon>
    </lineage>
</organism>
<protein>
    <submittedName>
        <fullName evidence="10">Quinol dehydrogenase ferredoxin subunit NapH</fullName>
    </submittedName>
</protein>
<dbReference type="PANTHER" id="PTHR30176:SF3">
    <property type="entry name" value="FERREDOXIN-TYPE PROTEIN NAPH"/>
    <property type="match status" value="1"/>
</dbReference>
<dbReference type="InterPro" id="IPR011886">
    <property type="entry name" value="NapH_MauN"/>
</dbReference>
<keyword evidence="8" id="KW-1133">Transmembrane helix</keyword>
<dbReference type="Gene3D" id="3.30.70.20">
    <property type="match status" value="1"/>
</dbReference>
<comment type="caution">
    <text evidence="10">The sequence shown here is derived from an EMBL/GenBank/DDBJ whole genome shotgun (WGS) entry which is preliminary data.</text>
</comment>
<dbReference type="RefSeq" id="WP_376811450.1">
    <property type="nucleotide sequence ID" value="NZ_JBHSDY010000002.1"/>
</dbReference>
<feature type="transmembrane region" description="Helical" evidence="8">
    <location>
        <begin position="61"/>
        <end position="81"/>
    </location>
</feature>
<evidence type="ECO:0000259" key="9">
    <source>
        <dbReference type="PROSITE" id="PS51379"/>
    </source>
</evidence>
<evidence type="ECO:0000256" key="5">
    <source>
        <dbReference type="ARBA" id="ARBA00022982"/>
    </source>
</evidence>
<evidence type="ECO:0000313" key="11">
    <source>
        <dbReference type="Proteomes" id="UP001595756"/>
    </source>
</evidence>
<dbReference type="PROSITE" id="PS00198">
    <property type="entry name" value="4FE4S_FER_1"/>
    <property type="match status" value="2"/>
</dbReference>
<keyword evidence="8" id="KW-0472">Membrane</keyword>
<keyword evidence="6" id="KW-0408">Iron</keyword>
<name>A0ABV8RVS7_9BURK</name>
<feature type="domain" description="4Fe-4S ferredoxin-type" evidence="9">
    <location>
        <begin position="237"/>
        <end position="266"/>
    </location>
</feature>
<dbReference type="PANTHER" id="PTHR30176">
    <property type="entry name" value="FERREDOXIN-TYPE PROTEIN NAPH"/>
    <property type="match status" value="1"/>
</dbReference>
<dbReference type="SUPFAM" id="SSF54862">
    <property type="entry name" value="4Fe-4S ferredoxins"/>
    <property type="match status" value="1"/>
</dbReference>